<gene>
    <name evidence="2" type="ORF">KC19_10G168800</name>
</gene>
<dbReference type="Proteomes" id="UP000822688">
    <property type="component" value="Chromosome 10"/>
</dbReference>
<feature type="chain" id="PRO_5035790933" evidence="1">
    <location>
        <begin position="29"/>
        <end position="50"/>
    </location>
</feature>
<evidence type="ECO:0000313" key="3">
    <source>
        <dbReference type="Proteomes" id="UP000822688"/>
    </source>
</evidence>
<comment type="caution">
    <text evidence="2">The sequence shown here is derived from an EMBL/GenBank/DDBJ whole genome shotgun (WGS) entry which is preliminary data.</text>
</comment>
<name>A0A8T0GNX3_CERPU</name>
<proteinExistence type="predicted"/>
<dbReference type="EMBL" id="CM026431">
    <property type="protein sequence ID" value="KAG0560287.1"/>
    <property type="molecule type" value="Genomic_DNA"/>
</dbReference>
<reference evidence="2" key="1">
    <citation type="submission" date="2020-06" db="EMBL/GenBank/DDBJ databases">
        <title>WGS assembly of Ceratodon purpureus strain R40.</title>
        <authorList>
            <person name="Carey S.B."/>
            <person name="Jenkins J."/>
            <person name="Shu S."/>
            <person name="Lovell J.T."/>
            <person name="Sreedasyam A."/>
            <person name="Maumus F."/>
            <person name="Tiley G.P."/>
            <person name="Fernandez-Pozo N."/>
            <person name="Barry K."/>
            <person name="Chen C."/>
            <person name="Wang M."/>
            <person name="Lipzen A."/>
            <person name="Daum C."/>
            <person name="Saski C.A."/>
            <person name="Payton A.C."/>
            <person name="Mcbreen J.C."/>
            <person name="Conrad R.E."/>
            <person name="Kollar L.M."/>
            <person name="Olsson S."/>
            <person name="Huttunen S."/>
            <person name="Landis J.B."/>
            <person name="Wickett N.J."/>
            <person name="Johnson M.G."/>
            <person name="Rensing S.A."/>
            <person name="Grimwood J."/>
            <person name="Schmutz J."/>
            <person name="Mcdaniel S.F."/>
        </authorList>
    </citation>
    <scope>NUCLEOTIDE SEQUENCE</scope>
    <source>
        <strain evidence="2">R40</strain>
    </source>
</reference>
<keyword evidence="1" id="KW-0732">Signal</keyword>
<sequence length="50" mass="5716">MHKKSSILLPVLFTLVTEFAQWTAYIAGRPNNAGMVWPHFFAKTPLHHLP</sequence>
<protein>
    <submittedName>
        <fullName evidence="2">Uncharacterized protein</fullName>
    </submittedName>
</protein>
<evidence type="ECO:0000256" key="1">
    <source>
        <dbReference type="SAM" id="SignalP"/>
    </source>
</evidence>
<keyword evidence="3" id="KW-1185">Reference proteome</keyword>
<dbReference type="AlphaFoldDB" id="A0A8T0GNX3"/>
<feature type="signal peptide" evidence="1">
    <location>
        <begin position="1"/>
        <end position="28"/>
    </location>
</feature>
<evidence type="ECO:0000313" key="2">
    <source>
        <dbReference type="EMBL" id="KAG0560287.1"/>
    </source>
</evidence>
<organism evidence="2 3">
    <name type="scientific">Ceratodon purpureus</name>
    <name type="common">Fire moss</name>
    <name type="synonym">Dicranum purpureum</name>
    <dbReference type="NCBI Taxonomy" id="3225"/>
    <lineage>
        <taxon>Eukaryota</taxon>
        <taxon>Viridiplantae</taxon>
        <taxon>Streptophyta</taxon>
        <taxon>Embryophyta</taxon>
        <taxon>Bryophyta</taxon>
        <taxon>Bryophytina</taxon>
        <taxon>Bryopsida</taxon>
        <taxon>Dicranidae</taxon>
        <taxon>Pseudoditrichales</taxon>
        <taxon>Ditrichaceae</taxon>
        <taxon>Ceratodon</taxon>
    </lineage>
</organism>
<accession>A0A8T0GNX3</accession>